<dbReference type="InterPro" id="IPR006517">
    <property type="entry name" value="Phage_terminase_lsu-like_C"/>
</dbReference>
<dbReference type="Pfam" id="PF03237">
    <property type="entry name" value="Terminase_6N"/>
    <property type="match status" value="1"/>
</dbReference>
<reference evidence="3 4" key="1">
    <citation type="submission" date="2024-05" db="EMBL/GenBank/DDBJ databases">
        <authorList>
            <person name="Yi C."/>
        </authorList>
    </citation>
    <scope>NUCLEOTIDE SEQUENCE [LARGE SCALE GENOMIC DNA]</scope>
    <source>
        <strain evidence="3 4">XS13</strain>
    </source>
</reference>
<sequence>MPPQEGKSQLCSRRFPLWMLTQQPNTRIAVASYEANIASRWGRTVRDDIAQYSDRLGMSVRPDVAAQKEWQLKDAEGGMFTAGVGGAMTGRPVDLLLIDDPVKGREQADSPTIQEKTWTWWTDTALTRLAPGAPVILILTRWSENDLAGKLLADEPDVWEFLNIPAQAEDGTDPLGRESGEFMVSARGRTTAQWEARKRSSGPVTWASLYQGRPAPAEGGIFPQDWPTYDQPMWTERPDGSRWVPGMDRDDQEIIQSWDFTFKDGAKSDFVVGQVWLRINANVYLLDMVRGRMNFNRSVQAVKDMTAKWPQAGAKFIEDKANGPAVINSLSQSIAGIIPVEPEGGKVARANAISPFAHAKNIHLPAAALLSNVQDLRDEALNFPNAAHDDTIDGMTQAVNQLLLRPLQGGSQDLDDWVDDDDMLSISPY</sequence>
<protein>
    <submittedName>
        <fullName evidence="3">Phage terminase large subunit</fullName>
    </submittedName>
</protein>
<dbReference type="InterPro" id="IPR035421">
    <property type="entry name" value="Terminase_6C"/>
</dbReference>
<evidence type="ECO:0000256" key="1">
    <source>
        <dbReference type="ARBA" id="ARBA00022612"/>
    </source>
</evidence>
<proteinExistence type="predicted"/>
<dbReference type="EMBL" id="JBDXMX010000001">
    <property type="protein sequence ID" value="MEO9246456.1"/>
    <property type="molecule type" value="Genomic_DNA"/>
</dbReference>
<evidence type="ECO:0000313" key="4">
    <source>
        <dbReference type="Proteomes" id="UP001484097"/>
    </source>
</evidence>
<evidence type="ECO:0000313" key="3">
    <source>
        <dbReference type="EMBL" id="MEO9246456.1"/>
    </source>
</evidence>
<feature type="domain" description="Terminase large subunit gp17-like C-terminal" evidence="2">
    <location>
        <begin position="257"/>
        <end position="401"/>
    </location>
</feature>
<organism evidence="3 4">
    <name type="scientific">Citricoccus nitrophenolicus</name>
    <dbReference type="NCBI Taxonomy" id="863575"/>
    <lineage>
        <taxon>Bacteria</taxon>
        <taxon>Bacillati</taxon>
        <taxon>Actinomycetota</taxon>
        <taxon>Actinomycetes</taxon>
        <taxon>Micrococcales</taxon>
        <taxon>Micrococcaceae</taxon>
        <taxon>Citricoccus</taxon>
    </lineage>
</organism>
<name>A0ABV0IE72_9MICC</name>
<keyword evidence="1" id="KW-1188">Viral release from host cell</keyword>
<evidence type="ECO:0000259" key="2">
    <source>
        <dbReference type="Pfam" id="PF17289"/>
    </source>
</evidence>
<dbReference type="RefSeq" id="WP_347918500.1">
    <property type="nucleotide sequence ID" value="NZ_JBDXMX010000001.1"/>
</dbReference>
<keyword evidence="4" id="KW-1185">Reference proteome</keyword>
<gene>
    <name evidence="3" type="primary">terL</name>
    <name evidence="3" type="ORF">ABDK96_02030</name>
</gene>
<dbReference type="Proteomes" id="UP001484097">
    <property type="component" value="Unassembled WGS sequence"/>
</dbReference>
<dbReference type="NCBIfam" id="TIGR01630">
    <property type="entry name" value="psiM2_ORF9"/>
    <property type="match status" value="1"/>
</dbReference>
<accession>A0ABV0IE72</accession>
<dbReference type="Pfam" id="PF17289">
    <property type="entry name" value="Terminase_6C"/>
    <property type="match status" value="1"/>
</dbReference>
<comment type="caution">
    <text evidence="3">The sequence shown here is derived from an EMBL/GenBank/DDBJ whole genome shotgun (WGS) entry which is preliminary data.</text>
</comment>